<dbReference type="AlphaFoldDB" id="A0A0K2UU40"/>
<accession>A0A0K2UU40</accession>
<dbReference type="EMBL" id="HACA01024418">
    <property type="protein sequence ID" value="CDW41779.1"/>
    <property type="molecule type" value="Transcribed_RNA"/>
</dbReference>
<proteinExistence type="predicted"/>
<evidence type="ECO:0000313" key="1">
    <source>
        <dbReference type="EMBL" id="CDW41779.1"/>
    </source>
</evidence>
<organism evidence="1">
    <name type="scientific">Lepeophtheirus salmonis</name>
    <name type="common">Salmon louse</name>
    <name type="synonym">Caligus salmonis</name>
    <dbReference type="NCBI Taxonomy" id="72036"/>
    <lineage>
        <taxon>Eukaryota</taxon>
        <taxon>Metazoa</taxon>
        <taxon>Ecdysozoa</taxon>
        <taxon>Arthropoda</taxon>
        <taxon>Crustacea</taxon>
        <taxon>Multicrustacea</taxon>
        <taxon>Hexanauplia</taxon>
        <taxon>Copepoda</taxon>
        <taxon>Siphonostomatoida</taxon>
        <taxon>Caligidae</taxon>
        <taxon>Lepeophtheirus</taxon>
    </lineage>
</organism>
<reference evidence="1" key="1">
    <citation type="submission" date="2014-05" db="EMBL/GenBank/DDBJ databases">
        <authorList>
            <person name="Chronopoulou M."/>
        </authorList>
    </citation>
    <scope>NUCLEOTIDE SEQUENCE</scope>
    <source>
        <tissue evidence="1">Whole organism</tissue>
    </source>
</reference>
<protein>
    <submittedName>
        <fullName evidence="1">Uncharacterized protein</fullName>
    </submittedName>
</protein>
<sequence length="47" mass="5620">MLILNSTPSPRGLTPINSQQIFRINLRLSQNNYYFRLIVFCSRIKEY</sequence>
<name>A0A0K2UU40_LEPSM</name>